<gene>
    <name evidence="2" type="ORF">H920_13166</name>
</gene>
<proteinExistence type="predicted"/>
<sequence>MGLEVDPPFSTSRASEIAQQEEGGSCLTYTVSKINYLKKKEEEKEKEKEGMKKKEEKRKKEEKEKEREEGQKEKEKKEKEVAEFDQSKV</sequence>
<protein>
    <submittedName>
        <fullName evidence="2">Uncharacterized protein</fullName>
    </submittedName>
</protein>
<organism evidence="2 3">
    <name type="scientific">Fukomys damarensis</name>
    <name type="common">Damaraland mole rat</name>
    <name type="synonym">Cryptomys damarensis</name>
    <dbReference type="NCBI Taxonomy" id="885580"/>
    <lineage>
        <taxon>Eukaryota</taxon>
        <taxon>Metazoa</taxon>
        <taxon>Chordata</taxon>
        <taxon>Craniata</taxon>
        <taxon>Vertebrata</taxon>
        <taxon>Euteleostomi</taxon>
        <taxon>Mammalia</taxon>
        <taxon>Eutheria</taxon>
        <taxon>Euarchontoglires</taxon>
        <taxon>Glires</taxon>
        <taxon>Rodentia</taxon>
        <taxon>Hystricomorpha</taxon>
        <taxon>Bathyergidae</taxon>
        <taxon>Fukomys</taxon>
    </lineage>
</organism>
<feature type="region of interest" description="Disordered" evidence="1">
    <location>
        <begin position="38"/>
        <end position="89"/>
    </location>
</feature>
<feature type="region of interest" description="Disordered" evidence="1">
    <location>
        <begin position="1"/>
        <end position="25"/>
    </location>
</feature>
<evidence type="ECO:0000256" key="1">
    <source>
        <dbReference type="SAM" id="MobiDB-lite"/>
    </source>
</evidence>
<reference evidence="2 3" key="1">
    <citation type="submission" date="2013-11" db="EMBL/GenBank/DDBJ databases">
        <title>The Damaraland mole rat (Fukomys damarensis) genome and evolution of African mole rats.</title>
        <authorList>
            <person name="Gladyshev V.N."/>
            <person name="Fang X."/>
        </authorList>
    </citation>
    <scope>NUCLEOTIDE SEQUENCE [LARGE SCALE GENOMIC DNA]</scope>
    <source>
        <tissue evidence="2">Liver</tissue>
    </source>
</reference>
<keyword evidence="3" id="KW-1185">Reference proteome</keyword>
<feature type="compositionally biased region" description="Polar residues" evidence="1">
    <location>
        <begin position="9"/>
        <end position="18"/>
    </location>
</feature>
<dbReference type="Proteomes" id="UP000028990">
    <property type="component" value="Unassembled WGS sequence"/>
</dbReference>
<dbReference type="EMBL" id="KN123358">
    <property type="protein sequence ID" value="KFO25405.1"/>
    <property type="molecule type" value="Genomic_DNA"/>
</dbReference>
<name>A0A091D568_FUKDA</name>
<evidence type="ECO:0000313" key="2">
    <source>
        <dbReference type="EMBL" id="KFO25405.1"/>
    </source>
</evidence>
<dbReference type="AlphaFoldDB" id="A0A091D568"/>
<evidence type="ECO:0000313" key="3">
    <source>
        <dbReference type="Proteomes" id="UP000028990"/>
    </source>
</evidence>
<accession>A0A091D568</accession>